<sequence>MSTFDPRKDPRGRTSNAGSFSERTHSDPETTLGAPEDWPAIGSETLDWESRYAEPSALERYGPHPQTYTAAVPPLISGRALRLSPQTAALARAAENELIRFDASLNDEMTGFAPLLLRSEAAASSQIEHLSASARAILTAEIGDTSKRNATEIVGNTRAMQSALALADELTPGSVRKMHEVLMGGTNHAPGDWRTEPVWIGTSARSPVGAAFVAPRFERVPALMDDVMKFARRDDLPVLSQVAIAHAQFETIHPFTDGNGRTGRALVQSMLRGKDITRSVTVPVSAGLLTDVNAYHDALTAYRAGNVEPIVEQMAVASDDAIRNARTLVGQIRETTTGWREQAKPRTGSQLEKILDYAARQPVFTAATASADLGIGTTNIYPHLRKLAELGILKQKSEYKIGQVWRSDDVLAALDQFVDRAGRRRS</sequence>
<feature type="compositionally biased region" description="Basic and acidic residues" evidence="1">
    <location>
        <begin position="1"/>
        <end position="12"/>
    </location>
</feature>
<dbReference type="SUPFAM" id="SSF140931">
    <property type="entry name" value="Fic-like"/>
    <property type="match status" value="1"/>
</dbReference>
<dbReference type="PANTHER" id="PTHR13504">
    <property type="entry name" value="FIDO DOMAIN-CONTAINING PROTEIN DDB_G0283145"/>
    <property type="match status" value="1"/>
</dbReference>
<feature type="region of interest" description="Disordered" evidence="1">
    <location>
        <begin position="1"/>
        <end position="40"/>
    </location>
</feature>
<organism evidence="3 4">
    <name type="scientific">Agromyces lapidis</name>
    <dbReference type="NCBI Taxonomy" id="279574"/>
    <lineage>
        <taxon>Bacteria</taxon>
        <taxon>Bacillati</taxon>
        <taxon>Actinomycetota</taxon>
        <taxon>Actinomycetes</taxon>
        <taxon>Micrococcales</taxon>
        <taxon>Microbacteriaceae</taxon>
        <taxon>Agromyces</taxon>
    </lineage>
</organism>
<dbReference type="Pfam" id="PF02661">
    <property type="entry name" value="Fic"/>
    <property type="match status" value="1"/>
</dbReference>
<dbReference type="InterPro" id="IPR040198">
    <property type="entry name" value="Fido_containing"/>
</dbReference>
<keyword evidence="4" id="KW-1185">Reference proteome</keyword>
<evidence type="ECO:0000313" key="3">
    <source>
        <dbReference type="EMBL" id="MFB9642238.1"/>
    </source>
</evidence>
<proteinExistence type="predicted"/>
<dbReference type="InterPro" id="IPR036597">
    <property type="entry name" value="Fido-like_dom_sf"/>
</dbReference>
<dbReference type="Gene3D" id="1.10.3290.10">
    <property type="entry name" value="Fido-like domain"/>
    <property type="match status" value="1"/>
</dbReference>
<protein>
    <submittedName>
        <fullName evidence="3">Fic family protein</fullName>
    </submittedName>
</protein>
<name>A0ABV5SPG7_9MICO</name>
<gene>
    <name evidence="3" type="ORF">ACFFQV_08050</name>
</gene>
<accession>A0ABV5SPG7</accession>
<comment type="caution">
    <text evidence="3">The sequence shown here is derived from an EMBL/GenBank/DDBJ whole genome shotgun (WGS) entry which is preliminary data.</text>
</comment>
<dbReference type="PROSITE" id="PS51459">
    <property type="entry name" value="FIDO"/>
    <property type="match status" value="1"/>
</dbReference>
<dbReference type="InterPro" id="IPR003812">
    <property type="entry name" value="Fido"/>
</dbReference>
<evidence type="ECO:0000256" key="1">
    <source>
        <dbReference type="SAM" id="MobiDB-lite"/>
    </source>
</evidence>
<evidence type="ECO:0000259" key="2">
    <source>
        <dbReference type="PROSITE" id="PS51459"/>
    </source>
</evidence>
<dbReference type="EMBL" id="JBHMBL010000001">
    <property type="protein sequence ID" value="MFB9642238.1"/>
    <property type="molecule type" value="Genomic_DNA"/>
</dbReference>
<dbReference type="PANTHER" id="PTHR13504:SF38">
    <property type="entry name" value="FIDO DOMAIN-CONTAINING PROTEIN"/>
    <property type="match status" value="1"/>
</dbReference>
<evidence type="ECO:0000313" key="4">
    <source>
        <dbReference type="Proteomes" id="UP001589667"/>
    </source>
</evidence>
<feature type="domain" description="Fido" evidence="2">
    <location>
        <begin position="170"/>
        <end position="316"/>
    </location>
</feature>
<reference evidence="3 4" key="1">
    <citation type="submission" date="2024-09" db="EMBL/GenBank/DDBJ databases">
        <authorList>
            <person name="Sun Q."/>
            <person name="Mori K."/>
        </authorList>
    </citation>
    <scope>NUCLEOTIDE SEQUENCE [LARGE SCALE GENOMIC DNA]</scope>
    <source>
        <strain evidence="3 4">JCM 14321</strain>
    </source>
</reference>
<dbReference type="RefSeq" id="WP_157423984.1">
    <property type="nucleotide sequence ID" value="NZ_BAAANI010000001.1"/>
</dbReference>
<dbReference type="Proteomes" id="UP001589667">
    <property type="component" value="Unassembled WGS sequence"/>
</dbReference>